<evidence type="ECO:0000313" key="5">
    <source>
        <dbReference type="Proteomes" id="UP001432027"/>
    </source>
</evidence>
<comment type="caution">
    <text evidence="3">The sequence shown here is derived from an EMBL/GenBank/DDBJ whole genome shotgun (WGS) entry which is preliminary data.</text>
</comment>
<feature type="region of interest" description="Disordered" evidence="1">
    <location>
        <begin position="74"/>
        <end position="113"/>
    </location>
</feature>
<evidence type="ECO:0000313" key="4">
    <source>
        <dbReference type="EMBL" id="GMT08385.1"/>
    </source>
</evidence>
<dbReference type="AlphaFoldDB" id="A0AAV5SZ89"/>
<gene>
    <name evidence="3" type="ORF">PENTCL1PPCAC_10680</name>
    <name evidence="4" type="ORF">PENTCL1PPCAC_30559</name>
</gene>
<reference evidence="3" key="1">
    <citation type="submission" date="2023-10" db="EMBL/GenBank/DDBJ databases">
        <title>Genome assembly of Pristionchus species.</title>
        <authorList>
            <person name="Yoshida K."/>
            <person name="Sommer R.J."/>
        </authorList>
    </citation>
    <scope>NUCLEOTIDE SEQUENCE</scope>
    <source>
        <strain evidence="3">RS0144</strain>
    </source>
</reference>
<dbReference type="SUPFAM" id="SSF56436">
    <property type="entry name" value="C-type lectin-like"/>
    <property type="match status" value="1"/>
</dbReference>
<sequence length="310" mass="34852">LLCEHNLTPISTSPLDCIITSSSMDPRSILLLSLLVISSVSSTFPCSEFGADLYGEINCLRRLLNQCTTDKMNRETRTVTPTPFSTTTSSSPKPTTTSTTTSTTSTTARAPTTTTTAPWMEVTEAPDDWPTPNSALIIDALKYELTREIETKIREANSQFDAKMASYQVQVEMEMKKINKEVRMIKLKVHRRANFEYILSEERESWYTAGEICTQWGGHLVSIRDSRENAFVATMLPLGESAWIGLNDIQREDVFVNADGSPASSYRKWEDGQPDNFSHNENCVEMMGGGEGRWRDSLCLLTKRFICRRS</sequence>
<dbReference type="InterPro" id="IPR016187">
    <property type="entry name" value="CTDL_fold"/>
</dbReference>
<name>A0AAV5SZ89_9BILA</name>
<organism evidence="3 5">
    <name type="scientific">Pristionchus entomophagus</name>
    <dbReference type="NCBI Taxonomy" id="358040"/>
    <lineage>
        <taxon>Eukaryota</taxon>
        <taxon>Metazoa</taxon>
        <taxon>Ecdysozoa</taxon>
        <taxon>Nematoda</taxon>
        <taxon>Chromadorea</taxon>
        <taxon>Rhabditida</taxon>
        <taxon>Rhabditina</taxon>
        <taxon>Diplogasteromorpha</taxon>
        <taxon>Diplogasteroidea</taxon>
        <taxon>Neodiplogasteridae</taxon>
        <taxon>Pristionchus</taxon>
    </lineage>
</organism>
<dbReference type="Pfam" id="PF00059">
    <property type="entry name" value="Lectin_C"/>
    <property type="match status" value="1"/>
</dbReference>
<dbReference type="CDD" id="cd00037">
    <property type="entry name" value="CLECT"/>
    <property type="match status" value="1"/>
</dbReference>
<feature type="domain" description="C-type lectin" evidence="2">
    <location>
        <begin position="192"/>
        <end position="308"/>
    </location>
</feature>
<keyword evidence="5" id="KW-1185">Reference proteome</keyword>
<dbReference type="Proteomes" id="UP001432027">
    <property type="component" value="Unassembled WGS sequence"/>
</dbReference>
<dbReference type="InterPro" id="IPR016186">
    <property type="entry name" value="C-type_lectin-like/link_sf"/>
</dbReference>
<dbReference type="PANTHER" id="PTHR22803">
    <property type="entry name" value="MANNOSE, PHOSPHOLIPASE, LECTIN RECEPTOR RELATED"/>
    <property type="match status" value="1"/>
</dbReference>
<dbReference type="InterPro" id="IPR001304">
    <property type="entry name" value="C-type_lectin-like"/>
</dbReference>
<evidence type="ECO:0000259" key="2">
    <source>
        <dbReference type="PROSITE" id="PS50041"/>
    </source>
</evidence>
<protein>
    <recommendedName>
        <fullName evidence="2">C-type lectin domain-containing protein</fullName>
    </recommendedName>
</protein>
<feature type="compositionally biased region" description="Low complexity" evidence="1">
    <location>
        <begin position="78"/>
        <end position="113"/>
    </location>
</feature>
<dbReference type="EMBL" id="BTSX01000003">
    <property type="protein sequence ID" value="GMS88505.1"/>
    <property type="molecule type" value="Genomic_DNA"/>
</dbReference>
<feature type="non-terminal residue" evidence="3">
    <location>
        <position position="1"/>
    </location>
</feature>
<dbReference type="EMBL" id="BTSX01000070">
    <property type="protein sequence ID" value="GMT08385.1"/>
    <property type="molecule type" value="Genomic_DNA"/>
</dbReference>
<evidence type="ECO:0000313" key="3">
    <source>
        <dbReference type="EMBL" id="GMS88505.1"/>
    </source>
</evidence>
<dbReference type="Gene3D" id="3.10.100.10">
    <property type="entry name" value="Mannose-Binding Protein A, subunit A"/>
    <property type="match status" value="1"/>
</dbReference>
<proteinExistence type="predicted"/>
<evidence type="ECO:0000256" key="1">
    <source>
        <dbReference type="SAM" id="MobiDB-lite"/>
    </source>
</evidence>
<accession>A0AAV5SZ89</accession>
<dbReference type="PROSITE" id="PS50041">
    <property type="entry name" value="C_TYPE_LECTIN_2"/>
    <property type="match status" value="1"/>
</dbReference>
<dbReference type="SMART" id="SM00034">
    <property type="entry name" value="CLECT"/>
    <property type="match status" value="1"/>
</dbReference>
<dbReference type="InterPro" id="IPR050111">
    <property type="entry name" value="C-type_lectin/snaclec_domain"/>
</dbReference>